<keyword evidence="2" id="KW-0540">Nuclease</keyword>
<dbReference type="InterPro" id="IPR011335">
    <property type="entry name" value="Restrct_endonuc-II-like"/>
</dbReference>
<accession>A0ABW5V6L1</accession>
<dbReference type="EMBL" id="JBHUNA010000009">
    <property type="protein sequence ID" value="MFD2760479.1"/>
    <property type="molecule type" value="Genomic_DNA"/>
</dbReference>
<dbReference type="InterPro" id="IPR012296">
    <property type="entry name" value="Nuclease_put_TT1808"/>
</dbReference>
<feature type="domain" description="Putative restriction endonuclease" evidence="1">
    <location>
        <begin position="14"/>
        <end position="182"/>
    </location>
</feature>
<keyword evidence="2" id="KW-0378">Hydrolase</keyword>
<sequence>MALPRENNSLTYAEYSKLGEEVQYEVIDGRIYNMSPSPNVKHQSIATELLTEFNLGLRTTSCRVIAEIDVCLCGKEDTTRTNEWVKPDIAIVCDKDKVKKNRIAGAPDLIVEILSKATAKTDRMIKFNRYQKAGVKEYWIVDPAHETIDIYVLENNFYSHAGTFANNETADVNISDGLSINLENIFREDF</sequence>
<protein>
    <submittedName>
        <fullName evidence="2">Uma2 family endonuclease</fullName>
    </submittedName>
</protein>
<dbReference type="SUPFAM" id="SSF52980">
    <property type="entry name" value="Restriction endonuclease-like"/>
    <property type="match status" value="1"/>
</dbReference>
<dbReference type="Gene3D" id="3.90.1570.10">
    <property type="entry name" value="tt1808, chain A"/>
    <property type="match status" value="1"/>
</dbReference>
<dbReference type="Proteomes" id="UP001597502">
    <property type="component" value="Unassembled WGS sequence"/>
</dbReference>
<evidence type="ECO:0000313" key="3">
    <source>
        <dbReference type="Proteomes" id="UP001597502"/>
    </source>
</evidence>
<proteinExistence type="predicted"/>
<gene>
    <name evidence="2" type="ORF">ACFSUO_05775</name>
</gene>
<dbReference type="Pfam" id="PF05685">
    <property type="entry name" value="Uma2"/>
    <property type="match status" value="1"/>
</dbReference>
<name>A0ABW5V6L1_9BACI</name>
<comment type="caution">
    <text evidence="2">The sequence shown here is derived from an EMBL/GenBank/DDBJ whole genome shotgun (WGS) entry which is preliminary data.</text>
</comment>
<reference evidence="3" key="1">
    <citation type="journal article" date="2019" name="Int. J. Syst. Evol. Microbiol.">
        <title>The Global Catalogue of Microorganisms (GCM) 10K type strain sequencing project: providing services to taxonomists for standard genome sequencing and annotation.</title>
        <authorList>
            <consortium name="The Broad Institute Genomics Platform"/>
            <consortium name="The Broad Institute Genome Sequencing Center for Infectious Disease"/>
            <person name="Wu L."/>
            <person name="Ma J."/>
        </authorList>
    </citation>
    <scope>NUCLEOTIDE SEQUENCE [LARGE SCALE GENOMIC DNA]</scope>
    <source>
        <strain evidence="3">TISTR 1535</strain>
    </source>
</reference>
<evidence type="ECO:0000313" key="2">
    <source>
        <dbReference type="EMBL" id="MFD2760479.1"/>
    </source>
</evidence>
<dbReference type="PANTHER" id="PTHR36558">
    <property type="entry name" value="GLR1098 PROTEIN"/>
    <property type="match status" value="1"/>
</dbReference>
<dbReference type="CDD" id="cd06260">
    <property type="entry name" value="DUF820-like"/>
    <property type="match status" value="1"/>
</dbReference>
<organism evidence="2 3">
    <name type="scientific">Lentibacillus juripiscarius</name>
    <dbReference type="NCBI Taxonomy" id="257446"/>
    <lineage>
        <taxon>Bacteria</taxon>
        <taxon>Bacillati</taxon>
        <taxon>Bacillota</taxon>
        <taxon>Bacilli</taxon>
        <taxon>Bacillales</taxon>
        <taxon>Bacillaceae</taxon>
        <taxon>Lentibacillus</taxon>
    </lineage>
</organism>
<dbReference type="GO" id="GO:0004519">
    <property type="term" value="F:endonuclease activity"/>
    <property type="evidence" value="ECO:0007669"/>
    <property type="project" value="UniProtKB-KW"/>
</dbReference>
<dbReference type="PANTHER" id="PTHR36558:SF1">
    <property type="entry name" value="RESTRICTION ENDONUCLEASE DOMAIN-CONTAINING PROTEIN-RELATED"/>
    <property type="match status" value="1"/>
</dbReference>
<keyword evidence="3" id="KW-1185">Reference proteome</keyword>
<keyword evidence="2" id="KW-0255">Endonuclease</keyword>
<evidence type="ECO:0000259" key="1">
    <source>
        <dbReference type="Pfam" id="PF05685"/>
    </source>
</evidence>
<dbReference type="InterPro" id="IPR008538">
    <property type="entry name" value="Uma2"/>
</dbReference>
<dbReference type="RefSeq" id="WP_382391996.1">
    <property type="nucleotide sequence ID" value="NZ_JBHUNA010000009.1"/>
</dbReference>